<comment type="caution">
    <text evidence="3">The sequence shown here is derived from an EMBL/GenBank/DDBJ whole genome shotgun (WGS) entry which is preliminary data.</text>
</comment>
<gene>
    <name evidence="3" type="ORF">GCM10010492_00240</name>
</gene>
<dbReference type="Pfam" id="PF03235">
    <property type="entry name" value="GmrSD_N"/>
    <property type="match status" value="1"/>
</dbReference>
<feature type="domain" description="GmrSD restriction endonucleases N-terminal" evidence="2">
    <location>
        <begin position="73"/>
        <end position="210"/>
    </location>
</feature>
<dbReference type="EMBL" id="BAAABU010000001">
    <property type="protein sequence ID" value="GAA0206802.1"/>
    <property type="molecule type" value="Genomic_DNA"/>
</dbReference>
<name>A0ABP3CIT0_9PSEU</name>
<sequence>MSETRVGIGAEDVEQWFEQESETEPGERLHDADQTDPGKKYAISQLRVVRETKDYQLDYLRHALQPGKELIDTAPAYQRRLRWSNKKKSLLIESFLLNIPVPPIFLFERDYNEYEVIDGRQRLEAISAFLGDEYALSGLEYWPELNRLRFSKLPKVLQKGLLRRSLPAVVLLAETKETAEDGLDVRRVLFDRLNTGGTRLNPQELRNALYPGTFNALLIKLARSAAFTDTWGIPPQVAGEEREPTEELLRNPLYSSLADAELVLRFFALRNAIVTGKQGSLRSILDSYMEKHAMLDDNESQAMEEQFITCLSRLRAVFGDMTFRLTSKRLSRPLYDALMIALSRNPEIDIENRADSIRAALKSALDDEAKYDVLVGRGNTINAIHERVELADEILHARG</sequence>
<feature type="region of interest" description="Disordered" evidence="1">
    <location>
        <begin position="17"/>
        <end position="36"/>
    </location>
</feature>
<evidence type="ECO:0000313" key="4">
    <source>
        <dbReference type="Proteomes" id="UP001500416"/>
    </source>
</evidence>
<reference evidence="4" key="1">
    <citation type="journal article" date="2019" name="Int. J. Syst. Evol. Microbiol.">
        <title>The Global Catalogue of Microorganisms (GCM) 10K type strain sequencing project: providing services to taxonomists for standard genome sequencing and annotation.</title>
        <authorList>
            <consortium name="The Broad Institute Genomics Platform"/>
            <consortium name="The Broad Institute Genome Sequencing Center for Infectious Disease"/>
            <person name="Wu L."/>
            <person name="Ma J."/>
        </authorList>
    </citation>
    <scope>NUCLEOTIDE SEQUENCE [LARGE SCALE GENOMIC DNA]</scope>
    <source>
        <strain evidence="4">JCM 3380</strain>
    </source>
</reference>
<proteinExistence type="predicted"/>
<dbReference type="PANTHER" id="PTHR39639:SF1">
    <property type="entry name" value="DUF262 DOMAIN-CONTAINING PROTEIN"/>
    <property type="match status" value="1"/>
</dbReference>
<evidence type="ECO:0000259" key="2">
    <source>
        <dbReference type="Pfam" id="PF03235"/>
    </source>
</evidence>
<accession>A0ABP3CIT0</accession>
<dbReference type="RefSeq" id="WP_343931447.1">
    <property type="nucleotide sequence ID" value="NZ_BAAABU010000001.1"/>
</dbReference>
<dbReference type="PANTHER" id="PTHR39639">
    <property type="entry name" value="CHROMOSOME 16, WHOLE GENOME SHOTGUN SEQUENCE"/>
    <property type="match status" value="1"/>
</dbReference>
<dbReference type="InterPro" id="IPR004919">
    <property type="entry name" value="GmrSD_N"/>
</dbReference>
<protein>
    <recommendedName>
        <fullName evidence="2">GmrSD restriction endonucleases N-terminal domain-containing protein</fullName>
    </recommendedName>
</protein>
<organism evidence="3 4">
    <name type="scientific">Saccharothrix mutabilis subsp. mutabilis</name>
    <dbReference type="NCBI Taxonomy" id="66855"/>
    <lineage>
        <taxon>Bacteria</taxon>
        <taxon>Bacillati</taxon>
        <taxon>Actinomycetota</taxon>
        <taxon>Actinomycetes</taxon>
        <taxon>Pseudonocardiales</taxon>
        <taxon>Pseudonocardiaceae</taxon>
        <taxon>Saccharothrix</taxon>
    </lineage>
</organism>
<keyword evidence="4" id="KW-1185">Reference proteome</keyword>
<evidence type="ECO:0000256" key="1">
    <source>
        <dbReference type="SAM" id="MobiDB-lite"/>
    </source>
</evidence>
<dbReference type="Proteomes" id="UP001500416">
    <property type="component" value="Unassembled WGS sequence"/>
</dbReference>
<feature type="compositionally biased region" description="Basic and acidic residues" evidence="1">
    <location>
        <begin position="25"/>
        <end position="36"/>
    </location>
</feature>
<evidence type="ECO:0000313" key="3">
    <source>
        <dbReference type="EMBL" id="GAA0206802.1"/>
    </source>
</evidence>